<evidence type="ECO:0000256" key="1">
    <source>
        <dbReference type="SAM" id="MobiDB-lite"/>
    </source>
</evidence>
<feature type="region of interest" description="Disordered" evidence="1">
    <location>
        <begin position="11"/>
        <end position="43"/>
    </location>
</feature>
<keyword evidence="4" id="KW-1185">Reference proteome</keyword>
<keyword evidence="2" id="KW-0472">Membrane</keyword>
<evidence type="ECO:0000313" key="4">
    <source>
        <dbReference type="Proteomes" id="UP000054350"/>
    </source>
</evidence>
<sequence>MTITPPAIPAPVPSSVLSPTTSPTSGLSTTSQPSSTVAATDPTAAPARSLTNASVQVALGTTFWVLTTEYLLVWLTTLAYNALSKHNRFLRMAVTTCLSTCWLIVEALFKLIVRARVRRSHRVHAVKARAAMASEKRAVKPAIQWILGSMGQLEVVEGESAAEKSRGGGMRWWNAVGKT</sequence>
<dbReference type="Proteomes" id="UP000054350">
    <property type="component" value="Unassembled WGS sequence"/>
</dbReference>
<feature type="transmembrane region" description="Helical" evidence="2">
    <location>
        <begin position="57"/>
        <end position="83"/>
    </location>
</feature>
<gene>
    <name evidence="3" type="ORF">AMAG_19400</name>
</gene>
<dbReference type="VEuPathDB" id="FungiDB:AMAG_19400"/>
<evidence type="ECO:0000313" key="3">
    <source>
        <dbReference type="EMBL" id="KNE64913.1"/>
    </source>
</evidence>
<feature type="compositionally biased region" description="Low complexity" evidence="1">
    <location>
        <begin position="13"/>
        <end position="43"/>
    </location>
</feature>
<keyword evidence="2" id="KW-1133">Transmembrane helix</keyword>
<accession>A0A0L0SQU4</accession>
<proteinExistence type="predicted"/>
<evidence type="ECO:0000256" key="2">
    <source>
        <dbReference type="SAM" id="Phobius"/>
    </source>
</evidence>
<organism evidence="3 4">
    <name type="scientific">Allomyces macrogynus (strain ATCC 38327)</name>
    <name type="common">Allomyces javanicus var. macrogynus</name>
    <dbReference type="NCBI Taxonomy" id="578462"/>
    <lineage>
        <taxon>Eukaryota</taxon>
        <taxon>Fungi</taxon>
        <taxon>Fungi incertae sedis</taxon>
        <taxon>Blastocladiomycota</taxon>
        <taxon>Blastocladiomycetes</taxon>
        <taxon>Blastocladiales</taxon>
        <taxon>Blastocladiaceae</taxon>
        <taxon>Allomyces</taxon>
    </lineage>
</organism>
<reference evidence="3 4" key="1">
    <citation type="submission" date="2009-11" db="EMBL/GenBank/DDBJ databases">
        <title>Annotation of Allomyces macrogynus ATCC 38327.</title>
        <authorList>
            <consortium name="The Broad Institute Genome Sequencing Platform"/>
            <person name="Russ C."/>
            <person name="Cuomo C."/>
            <person name="Burger G."/>
            <person name="Gray M.W."/>
            <person name="Holland P.W.H."/>
            <person name="King N."/>
            <person name="Lang F.B.F."/>
            <person name="Roger A.J."/>
            <person name="Ruiz-Trillo I."/>
            <person name="Young S.K."/>
            <person name="Zeng Q."/>
            <person name="Gargeya S."/>
            <person name="Fitzgerald M."/>
            <person name="Haas B."/>
            <person name="Abouelleil A."/>
            <person name="Alvarado L."/>
            <person name="Arachchi H.M."/>
            <person name="Berlin A."/>
            <person name="Chapman S.B."/>
            <person name="Gearin G."/>
            <person name="Goldberg J."/>
            <person name="Griggs A."/>
            <person name="Gujja S."/>
            <person name="Hansen M."/>
            <person name="Heiman D."/>
            <person name="Howarth C."/>
            <person name="Larimer J."/>
            <person name="Lui A."/>
            <person name="MacDonald P.J.P."/>
            <person name="McCowen C."/>
            <person name="Montmayeur A."/>
            <person name="Murphy C."/>
            <person name="Neiman D."/>
            <person name="Pearson M."/>
            <person name="Priest M."/>
            <person name="Roberts A."/>
            <person name="Saif S."/>
            <person name="Shea T."/>
            <person name="Sisk P."/>
            <person name="Stolte C."/>
            <person name="Sykes S."/>
            <person name="Wortman J."/>
            <person name="Nusbaum C."/>
            <person name="Birren B."/>
        </authorList>
    </citation>
    <scope>NUCLEOTIDE SEQUENCE [LARGE SCALE GENOMIC DNA]</scope>
    <source>
        <strain evidence="3 4">ATCC 38327</strain>
    </source>
</reference>
<keyword evidence="2" id="KW-0812">Transmembrane</keyword>
<feature type="transmembrane region" description="Helical" evidence="2">
    <location>
        <begin position="89"/>
        <end position="113"/>
    </location>
</feature>
<name>A0A0L0SQU4_ALLM3</name>
<dbReference type="AlphaFoldDB" id="A0A0L0SQU4"/>
<dbReference type="EMBL" id="GG745346">
    <property type="protein sequence ID" value="KNE64913.1"/>
    <property type="molecule type" value="Genomic_DNA"/>
</dbReference>
<protein>
    <submittedName>
        <fullName evidence="3">Uncharacterized protein</fullName>
    </submittedName>
</protein>
<reference evidence="4" key="2">
    <citation type="submission" date="2009-11" db="EMBL/GenBank/DDBJ databases">
        <title>The Genome Sequence of Allomyces macrogynus strain ATCC 38327.</title>
        <authorList>
            <consortium name="The Broad Institute Genome Sequencing Platform"/>
            <person name="Russ C."/>
            <person name="Cuomo C."/>
            <person name="Shea T."/>
            <person name="Young S.K."/>
            <person name="Zeng Q."/>
            <person name="Koehrsen M."/>
            <person name="Haas B."/>
            <person name="Borodovsky M."/>
            <person name="Guigo R."/>
            <person name="Alvarado L."/>
            <person name="Berlin A."/>
            <person name="Borenstein D."/>
            <person name="Chen Z."/>
            <person name="Engels R."/>
            <person name="Freedman E."/>
            <person name="Gellesch M."/>
            <person name="Goldberg J."/>
            <person name="Griggs A."/>
            <person name="Gujja S."/>
            <person name="Heiman D."/>
            <person name="Hepburn T."/>
            <person name="Howarth C."/>
            <person name="Jen D."/>
            <person name="Larson L."/>
            <person name="Lewis B."/>
            <person name="Mehta T."/>
            <person name="Park D."/>
            <person name="Pearson M."/>
            <person name="Roberts A."/>
            <person name="Saif S."/>
            <person name="Shenoy N."/>
            <person name="Sisk P."/>
            <person name="Stolte C."/>
            <person name="Sykes S."/>
            <person name="Walk T."/>
            <person name="White J."/>
            <person name="Yandava C."/>
            <person name="Burger G."/>
            <person name="Gray M.W."/>
            <person name="Holland P.W.H."/>
            <person name="King N."/>
            <person name="Lang F.B.F."/>
            <person name="Roger A.J."/>
            <person name="Ruiz-Trillo I."/>
            <person name="Lander E."/>
            <person name="Nusbaum C."/>
        </authorList>
    </citation>
    <scope>NUCLEOTIDE SEQUENCE [LARGE SCALE GENOMIC DNA]</scope>
    <source>
        <strain evidence="4">ATCC 38327</strain>
    </source>
</reference>